<dbReference type="OrthoDB" id="9815852at2"/>
<evidence type="ECO:0000313" key="4">
    <source>
        <dbReference type="Proteomes" id="UP000001968"/>
    </source>
</evidence>
<dbReference type="PROSITE" id="PS51740">
    <property type="entry name" value="SPOVT_ABRB"/>
    <property type="match status" value="1"/>
</dbReference>
<keyword evidence="4" id="KW-1185">Reference proteome</keyword>
<reference evidence="4" key="1">
    <citation type="journal article" date="2010" name="Environ. Microbiol.">
        <title>The genome of Syntrophomonas wolfei: new insights into syntrophic metabolism and biohydrogen production.</title>
        <authorList>
            <person name="Sieber J.R."/>
            <person name="Sims D.R."/>
            <person name="Han C."/>
            <person name="Kim E."/>
            <person name="Lykidis A."/>
            <person name="Lapidus A.L."/>
            <person name="McDonnald E."/>
            <person name="Rohlin L."/>
            <person name="Culley D.E."/>
            <person name="Gunsalus R."/>
            <person name="McInerney M.J."/>
        </authorList>
    </citation>
    <scope>NUCLEOTIDE SEQUENCE [LARGE SCALE GENOMIC DNA]</scope>
    <source>
        <strain evidence="4">DSM 2245B / Goettingen</strain>
    </source>
</reference>
<proteinExistence type="predicted"/>
<evidence type="ECO:0000259" key="2">
    <source>
        <dbReference type="PROSITE" id="PS51740"/>
    </source>
</evidence>
<dbReference type="SMART" id="SM00966">
    <property type="entry name" value="SpoVT_AbrB"/>
    <property type="match status" value="1"/>
</dbReference>
<dbReference type="Gene3D" id="2.10.260.10">
    <property type="match status" value="1"/>
</dbReference>
<dbReference type="eggNOG" id="COG2002">
    <property type="taxonomic scope" value="Bacteria"/>
</dbReference>
<dbReference type="PANTHER" id="PTHR34860">
    <property type="entry name" value="REPRESSOR-LIKE PROTEIN SSO7C3"/>
    <property type="match status" value="1"/>
</dbReference>
<dbReference type="Proteomes" id="UP000001968">
    <property type="component" value="Chromosome"/>
</dbReference>
<dbReference type="KEGG" id="swo:Swol_1976"/>
<dbReference type="RefSeq" id="WP_011641365.1">
    <property type="nucleotide sequence ID" value="NC_008346.1"/>
</dbReference>
<organism evidence="3 4">
    <name type="scientific">Syntrophomonas wolfei subsp. wolfei (strain DSM 2245B / Goettingen)</name>
    <dbReference type="NCBI Taxonomy" id="335541"/>
    <lineage>
        <taxon>Bacteria</taxon>
        <taxon>Bacillati</taxon>
        <taxon>Bacillota</taxon>
        <taxon>Clostridia</taxon>
        <taxon>Eubacteriales</taxon>
        <taxon>Syntrophomonadaceae</taxon>
        <taxon>Syntrophomonas</taxon>
    </lineage>
</organism>
<dbReference type="EMBL" id="CP000448">
    <property type="protein sequence ID" value="ABI69272.1"/>
    <property type="molecule type" value="Genomic_DNA"/>
</dbReference>
<dbReference type="InterPro" id="IPR052975">
    <property type="entry name" value="Repressor-like_regulatory"/>
</dbReference>
<evidence type="ECO:0000313" key="3">
    <source>
        <dbReference type="EMBL" id="ABI69272.1"/>
    </source>
</evidence>
<name>Q0AVI2_SYNWW</name>
<sequence>MELAKVTVRGQITIPIEIRKKLKIKDGDKVVFVEENGKIIMENAAMLALREVQDAFKGEAERLGLKDEQDVVNLVKEVRKEIWEENHANND</sequence>
<keyword evidence="1" id="KW-0238">DNA-binding</keyword>
<accession>Q0AVI2</accession>
<evidence type="ECO:0000256" key="1">
    <source>
        <dbReference type="PROSITE-ProRule" id="PRU01076"/>
    </source>
</evidence>
<dbReference type="AlphaFoldDB" id="Q0AVI2"/>
<dbReference type="SUPFAM" id="SSF89447">
    <property type="entry name" value="AbrB/MazE/MraZ-like"/>
    <property type="match status" value="1"/>
</dbReference>
<dbReference type="STRING" id="335541.Swol_1976"/>
<dbReference type="HOGENOM" id="CLU_158484_1_0_9"/>
<dbReference type="NCBIfam" id="TIGR01439">
    <property type="entry name" value="lp_hng_hel_AbrB"/>
    <property type="match status" value="1"/>
</dbReference>
<gene>
    <name evidence="3" type="ordered locus">Swol_1976</name>
</gene>
<dbReference type="InterPro" id="IPR037914">
    <property type="entry name" value="SpoVT-AbrB_sf"/>
</dbReference>
<protein>
    <submittedName>
        <fullName evidence="3">Regulators of stationary/sporulation gene expression</fullName>
    </submittedName>
</protein>
<dbReference type="InterPro" id="IPR007159">
    <property type="entry name" value="SpoVT-AbrB_dom"/>
</dbReference>
<dbReference type="GO" id="GO:0003677">
    <property type="term" value="F:DNA binding"/>
    <property type="evidence" value="ECO:0007669"/>
    <property type="project" value="UniProtKB-UniRule"/>
</dbReference>
<feature type="domain" description="SpoVT-AbrB" evidence="2">
    <location>
        <begin position="1"/>
        <end position="46"/>
    </location>
</feature>
<dbReference type="Pfam" id="PF04014">
    <property type="entry name" value="MazE_antitoxin"/>
    <property type="match status" value="1"/>
</dbReference>
<dbReference type="PANTHER" id="PTHR34860:SF6">
    <property type="entry name" value="REPRESSOR-LIKE PROTEIN SSO7C3"/>
    <property type="match status" value="1"/>
</dbReference>